<comment type="similarity">
    <text evidence="1">Belongs to the DnaB/DnaD family.</text>
</comment>
<dbReference type="PANTHER" id="PTHR37293">
    <property type="entry name" value="PHAGE REPLICATION PROTEIN-RELATED"/>
    <property type="match status" value="1"/>
</dbReference>
<feature type="domain" description="Phage replisome organiser N-terminal" evidence="3">
    <location>
        <begin position="6"/>
        <end position="122"/>
    </location>
</feature>
<dbReference type="NCBIfam" id="TIGR01714">
    <property type="entry name" value="phage_rep_org_N"/>
    <property type="match status" value="1"/>
</dbReference>
<accession>A0A1G7NZ05</accession>
<dbReference type="InterPro" id="IPR034829">
    <property type="entry name" value="DnaD-like_sf"/>
</dbReference>
<dbReference type="NCBIfam" id="TIGR01446">
    <property type="entry name" value="DnaD_dom"/>
    <property type="match status" value="1"/>
</dbReference>
<evidence type="ECO:0000313" key="5">
    <source>
        <dbReference type="Proteomes" id="UP000199708"/>
    </source>
</evidence>
<dbReference type="InterPro" id="IPR006343">
    <property type="entry name" value="DnaB/C_C"/>
</dbReference>
<sequence length="321" mass="37391">MADIKWIKLSVNMFDDEKIKLIRTMPEGDSISMIWIQMLCLAGKINDGGMIYMGQNLAYSDEMLATILGHPINIMRAALKTLEQFSMIEINDDGMIDIVNWEKHQNIEGMERVKAGDAERQRVRYYRKKIKELGYDPFSDEFPKSSEALKEVYSKLINNTHVRLTVPHRPEEDKNKIREDKNKNIDINNNNLQIVVNFYQENIGQASSFVVDSLRDWSEIISPDVVMEAIKVAVEMNIKNMKYINGVLKNWLNRNVKTVEDVKALRVEHENKKAKQNYNQQKKIEPVPSFMTNKQEVKSEVVSEEKQQEIKKKLNNLLKKE</sequence>
<evidence type="ECO:0000313" key="4">
    <source>
        <dbReference type="EMBL" id="SDF79221.1"/>
    </source>
</evidence>
<dbReference type="EMBL" id="FNCK01000001">
    <property type="protein sequence ID" value="SDF79221.1"/>
    <property type="molecule type" value="Genomic_DNA"/>
</dbReference>
<dbReference type="Pfam" id="PF07261">
    <property type="entry name" value="DnaB_2"/>
    <property type="match status" value="1"/>
</dbReference>
<evidence type="ECO:0000256" key="1">
    <source>
        <dbReference type="ARBA" id="ARBA00093462"/>
    </source>
</evidence>
<reference evidence="4 5" key="1">
    <citation type="submission" date="2016-10" db="EMBL/GenBank/DDBJ databases">
        <authorList>
            <person name="de Groot N.N."/>
        </authorList>
    </citation>
    <scope>NUCLEOTIDE SEQUENCE [LARGE SCALE GENOMIC DNA]</scope>
    <source>
        <strain evidence="4 5">ATCC BAA-466</strain>
    </source>
</reference>
<dbReference type="OrthoDB" id="3199595at2"/>
<dbReference type="SUPFAM" id="SSF158499">
    <property type="entry name" value="DnaD domain-like"/>
    <property type="match status" value="1"/>
</dbReference>
<dbReference type="InterPro" id="IPR010056">
    <property type="entry name" value="Phage_rep_org__N"/>
</dbReference>
<proteinExistence type="inferred from homology"/>
<feature type="domain" description="DnaB/C C-terminal" evidence="2">
    <location>
        <begin position="197"/>
        <end position="264"/>
    </location>
</feature>
<evidence type="ECO:0000259" key="3">
    <source>
        <dbReference type="Pfam" id="PF09681"/>
    </source>
</evidence>
<dbReference type="STRING" id="120956.SAMN05421791_10161"/>
<dbReference type="Pfam" id="PF09681">
    <property type="entry name" value="Phage_rep_org_N"/>
    <property type="match status" value="1"/>
</dbReference>
<protein>
    <submittedName>
        <fullName evidence="4">Phage replisome organizer, putative, N-terminal region</fullName>
    </submittedName>
</protein>
<dbReference type="AlphaFoldDB" id="A0A1G7NZ05"/>
<dbReference type="PANTHER" id="PTHR37293:SF7">
    <property type="entry name" value="HYPOTHETICAL PHAGE PROTEIN"/>
    <property type="match status" value="1"/>
</dbReference>
<evidence type="ECO:0000259" key="2">
    <source>
        <dbReference type="Pfam" id="PF07261"/>
    </source>
</evidence>
<keyword evidence="5" id="KW-1185">Reference proteome</keyword>
<dbReference type="Gene3D" id="1.10.10.630">
    <property type="entry name" value="DnaD domain-like"/>
    <property type="match status" value="1"/>
</dbReference>
<dbReference type="RefSeq" id="WP_090288770.1">
    <property type="nucleotide sequence ID" value="NZ_FNCK01000001.1"/>
</dbReference>
<name>A0A1G7NZ05_9LACT</name>
<dbReference type="InterPro" id="IPR053162">
    <property type="entry name" value="DnaD"/>
</dbReference>
<dbReference type="Proteomes" id="UP000199708">
    <property type="component" value="Unassembled WGS sequence"/>
</dbReference>
<gene>
    <name evidence="4" type="ORF">SAMN05421791_10161</name>
</gene>
<organism evidence="4 5">
    <name type="scientific">Facklamia miroungae</name>
    <dbReference type="NCBI Taxonomy" id="120956"/>
    <lineage>
        <taxon>Bacteria</taxon>
        <taxon>Bacillati</taxon>
        <taxon>Bacillota</taxon>
        <taxon>Bacilli</taxon>
        <taxon>Lactobacillales</taxon>
        <taxon>Aerococcaceae</taxon>
        <taxon>Facklamia</taxon>
    </lineage>
</organism>